<name>C0GD93_DETAL</name>
<dbReference type="SUPFAM" id="SSF143081">
    <property type="entry name" value="BB1717-like"/>
    <property type="match status" value="1"/>
</dbReference>
<keyword evidence="6" id="KW-0238">DNA-binding</keyword>
<protein>
    <recommendedName>
        <fullName evidence="8">Abasic site processing protein</fullName>
        <ecNumber evidence="8">3.4.-.-</ecNumber>
    </recommendedName>
</protein>
<evidence type="ECO:0000256" key="8">
    <source>
        <dbReference type="RuleBase" id="RU364100"/>
    </source>
</evidence>
<dbReference type="GO" id="GO:0106300">
    <property type="term" value="P:protein-DNA covalent cross-linking repair"/>
    <property type="evidence" value="ECO:0007669"/>
    <property type="project" value="InterPro"/>
</dbReference>
<reference evidence="9 10" key="1">
    <citation type="submission" date="2009-02" db="EMBL/GenBank/DDBJ databases">
        <title>Sequencing of the draft genome and assembly of Dethiobacter alkaliphilus AHT 1.</title>
        <authorList>
            <consortium name="US DOE Joint Genome Institute (JGI-PGF)"/>
            <person name="Lucas S."/>
            <person name="Copeland A."/>
            <person name="Lapidus A."/>
            <person name="Glavina del Rio T."/>
            <person name="Dalin E."/>
            <person name="Tice H."/>
            <person name="Bruce D."/>
            <person name="Goodwin L."/>
            <person name="Pitluck S."/>
            <person name="Larimer F."/>
            <person name="Land M.L."/>
            <person name="Hauser L."/>
            <person name="Muyzer G."/>
        </authorList>
    </citation>
    <scope>NUCLEOTIDE SEQUENCE [LARGE SCALE GENOMIC DNA]</scope>
    <source>
        <strain evidence="9 10">AHT 1</strain>
    </source>
</reference>
<keyword evidence="10" id="KW-1185">Reference proteome</keyword>
<dbReference type="PANTHER" id="PTHR13604:SF0">
    <property type="entry name" value="ABASIC SITE PROCESSING PROTEIN HMCES"/>
    <property type="match status" value="1"/>
</dbReference>
<dbReference type="eggNOG" id="COG2135">
    <property type="taxonomic scope" value="Bacteria"/>
</dbReference>
<dbReference type="GO" id="GO:0008233">
    <property type="term" value="F:peptidase activity"/>
    <property type="evidence" value="ECO:0007669"/>
    <property type="project" value="UniProtKB-KW"/>
</dbReference>
<dbReference type="PANTHER" id="PTHR13604">
    <property type="entry name" value="DC12-RELATED"/>
    <property type="match status" value="1"/>
</dbReference>
<keyword evidence="7" id="KW-0456">Lyase</keyword>
<comment type="similarity">
    <text evidence="1 8">Belongs to the SOS response-associated peptidase family.</text>
</comment>
<dbReference type="STRING" id="555088.DealDRAFT_0544"/>
<evidence type="ECO:0000256" key="4">
    <source>
        <dbReference type="ARBA" id="ARBA00022801"/>
    </source>
</evidence>
<organism evidence="9 10">
    <name type="scientific">Dethiobacter alkaliphilus AHT 1</name>
    <dbReference type="NCBI Taxonomy" id="555088"/>
    <lineage>
        <taxon>Bacteria</taxon>
        <taxon>Bacillati</taxon>
        <taxon>Bacillota</taxon>
        <taxon>Dethiobacteria</taxon>
        <taxon>Dethiobacterales</taxon>
        <taxon>Dethiobacteraceae</taxon>
        <taxon>Dethiobacter</taxon>
    </lineage>
</organism>
<dbReference type="InterPro" id="IPR036590">
    <property type="entry name" value="SRAP-like"/>
</dbReference>
<keyword evidence="5" id="KW-0190">Covalent protein-DNA linkage</keyword>
<dbReference type="InterPro" id="IPR003738">
    <property type="entry name" value="SRAP"/>
</dbReference>
<dbReference type="EC" id="3.4.-.-" evidence="8"/>
<keyword evidence="3" id="KW-0227">DNA damage</keyword>
<evidence type="ECO:0000313" key="10">
    <source>
        <dbReference type="Proteomes" id="UP000006443"/>
    </source>
</evidence>
<sequence length="160" mass="18558">MCGRYTFVETGKLWERFGVEGAQLVPRYNVAPTQEVPVITGSEKRRLVQMRWGLVPHWAKEISIGSRMINARGETVEEKPSFRSSFRHKRCLVPADGFFEWQRQNGLKVPYRFTLANGGLFAMAGLWTVGFRQIETKFKLLPSSQQLPMNWWEQSMTVCR</sequence>
<dbReference type="GO" id="GO:0016829">
    <property type="term" value="F:lyase activity"/>
    <property type="evidence" value="ECO:0007669"/>
    <property type="project" value="UniProtKB-KW"/>
</dbReference>
<dbReference type="GO" id="GO:0006508">
    <property type="term" value="P:proteolysis"/>
    <property type="evidence" value="ECO:0007669"/>
    <property type="project" value="UniProtKB-KW"/>
</dbReference>
<keyword evidence="4 8" id="KW-0378">Hydrolase</keyword>
<proteinExistence type="inferred from homology"/>
<comment type="caution">
    <text evidence="9">The sequence shown here is derived from an EMBL/GenBank/DDBJ whole genome shotgun (WGS) entry which is preliminary data.</text>
</comment>
<keyword evidence="2 8" id="KW-0645">Protease</keyword>
<dbReference type="AlphaFoldDB" id="C0GD93"/>
<evidence type="ECO:0000256" key="3">
    <source>
        <dbReference type="ARBA" id="ARBA00022763"/>
    </source>
</evidence>
<dbReference type="EMBL" id="ACJM01000002">
    <property type="protein sequence ID" value="EEG78614.1"/>
    <property type="molecule type" value="Genomic_DNA"/>
</dbReference>
<evidence type="ECO:0000256" key="7">
    <source>
        <dbReference type="ARBA" id="ARBA00023239"/>
    </source>
</evidence>
<gene>
    <name evidence="9" type="ORF">DealDRAFT_0544</name>
</gene>
<evidence type="ECO:0000313" key="9">
    <source>
        <dbReference type="EMBL" id="EEG78614.1"/>
    </source>
</evidence>
<dbReference type="GO" id="GO:0003697">
    <property type="term" value="F:single-stranded DNA binding"/>
    <property type="evidence" value="ECO:0007669"/>
    <property type="project" value="InterPro"/>
</dbReference>
<dbReference type="Gene3D" id="3.90.1680.10">
    <property type="entry name" value="SOS response associated peptidase-like"/>
    <property type="match status" value="1"/>
</dbReference>
<dbReference type="Pfam" id="PF02586">
    <property type="entry name" value="SRAP"/>
    <property type="match status" value="1"/>
</dbReference>
<accession>C0GD93</accession>
<evidence type="ECO:0000256" key="5">
    <source>
        <dbReference type="ARBA" id="ARBA00023124"/>
    </source>
</evidence>
<dbReference type="Proteomes" id="UP000006443">
    <property type="component" value="Unassembled WGS sequence"/>
</dbReference>
<evidence type="ECO:0000256" key="6">
    <source>
        <dbReference type="ARBA" id="ARBA00023125"/>
    </source>
</evidence>
<evidence type="ECO:0000256" key="1">
    <source>
        <dbReference type="ARBA" id="ARBA00008136"/>
    </source>
</evidence>
<evidence type="ECO:0000256" key="2">
    <source>
        <dbReference type="ARBA" id="ARBA00022670"/>
    </source>
</evidence>